<sequence>MRTEDFYFTLEPALVPEFPVELRGHQRDSGRMIVLDRECGTIAHEVFSSICDHVRGGDLLVLNDSYVLPNMLLFQNGNHAAWVIICGHEPEATAIVAIRPIDVPESGLVLVSADDDRLRCTLTAPLPRGLWRATFDPMDRLTQTLEQYGQRFYRSALPAERGMVDTSPVPSSWRSTPAAYRSVYAKTPGSLHIPSAGLHFSEALLGRLAGKGVEIAYITLHVGATELLSVRAIGEPEIEQHQVRPEFFSVGPIAAAQINRAMDEGRRVVAVGTTVLRTLETLAVGNTSKAAIEPQTGWTGLYIYPGFRFNVADALLTNLHRPRSTHLVLTAAFGGYDLVMKSYAEMIAAGGYEFDMFGDSMLIV</sequence>
<evidence type="ECO:0000313" key="5">
    <source>
        <dbReference type="EMBL" id="PMS37266.1"/>
    </source>
</evidence>
<dbReference type="RefSeq" id="WP_026229514.1">
    <property type="nucleotide sequence ID" value="NZ_KB890166.1"/>
</dbReference>
<keyword evidence="1" id="KW-0963">Cytoplasm</keyword>
<dbReference type="Pfam" id="PF02547">
    <property type="entry name" value="Queuosine_synth"/>
    <property type="match status" value="1"/>
</dbReference>
<dbReference type="STRING" id="863227.GCA_000373005_01250"/>
<dbReference type="GO" id="GO:0008616">
    <property type="term" value="P:tRNA queuosine(34) biosynthetic process"/>
    <property type="evidence" value="ECO:0007669"/>
    <property type="project" value="UniProtKB-KW"/>
</dbReference>
<dbReference type="Gene3D" id="2.40.10.240">
    <property type="entry name" value="QueA-like"/>
    <property type="match status" value="1"/>
</dbReference>
<dbReference type="InterPro" id="IPR042118">
    <property type="entry name" value="QueA_dom1"/>
</dbReference>
<reference evidence="5 6" key="1">
    <citation type="submission" date="2018-01" db="EMBL/GenBank/DDBJ databases">
        <title>Whole genome analyses suggest that Burkholderia sensu lato contains two further novel genera in the rhizoxinica-symbiotica group Mycetohabitans gen. nov., and Trinickia gen. nov.: implications for the evolution of diazotrophy and nodulation in the Burkholderiaceae.</title>
        <authorList>
            <person name="Estrada-de los Santos P."/>
            <person name="Palmer M."/>
            <person name="Chavez-Ramirez B."/>
            <person name="Beukes C."/>
            <person name="Steenkamp E.T."/>
            <person name="Hirsch A.M."/>
            <person name="Manyaka P."/>
            <person name="Maluk M."/>
            <person name="Lafos M."/>
            <person name="Crook M."/>
            <person name="Gross E."/>
            <person name="Simon M.F."/>
            <person name="Bueno dos Reis Junior F."/>
            <person name="Poole P.S."/>
            <person name="Venter S.N."/>
            <person name="James E.K."/>
        </authorList>
    </citation>
    <scope>NUCLEOTIDE SEQUENCE [LARGE SCALE GENOMIC DNA]</scope>
    <source>
        <strain evidence="5 6">JPY 581</strain>
    </source>
</reference>
<accession>A0A2N7X677</accession>
<dbReference type="InterPro" id="IPR003699">
    <property type="entry name" value="QueA"/>
</dbReference>
<organism evidence="5 6">
    <name type="scientific">Trinickia symbiotica</name>
    <dbReference type="NCBI Taxonomy" id="863227"/>
    <lineage>
        <taxon>Bacteria</taxon>
        <taxon>Pseudomonadati</taxon>
        <taxon>Pseudomonadota</taxon>
        <taxon>Betaproteobacteria</taxon>
        <taxon>Burkholderiales</taxon>
        <taxon>Burkholderiaceae</taxon>
        <taxon>Trinickia</taxon>
    </lineage>
</organism>
<dbReference type="PANTHER" id="PTHR30307:SF0">
    <property type="entry name" value="S-ADENOSYLMETHIONINE:TRNA RIBOSYLTRANSFERASE-ISOMERASE"/>
    <property type="match status" value="1"/>
</dbReference>
<evidence type="ECO:0000256" key="4">
    <source>
        <dbReference type="ARBA" id="ARBA00022785"/>
    </source>
</evidence>
<dbReference type="SUPFAM" id="SSF111337">
    <property type="entry name" value="QueA-like"/>
    <property type="match status" value="1"/>
</dbReference>
<evidence type="ECO:0000256" key="1">
    <source>
        <dbReference type="ARBA" id="ARBA00022490"/>
    </source>
</evidence>
<keyword evidence="4" id="KW-0671">Queuosine biosynthesis</keyword>
<evidence type="ECO:0000256" key="3">
    <source>
        <dbReference type="ARBA" id="ARBA00022691"/>
    </source>
</evidence>
<dbReference type="EMBL" id="PNYC01000004">
    <property type="protein sequence ID" value="PMS37266.1"/>
    <property type="molecule type" value="Genomic_DNA"/>
</dbReference>
<proteinExistence type="predicted"/>
<dbReference type="Gene3D" id="3.40.1780.10">
    <property type="entry name" value="QueA-like"/>
    <property type="match status" value="1"/>
</dbReference>
<protein>
    <submittedName>
        <fullName evidence="5">S-adenosylmethionine:tRNA ribosyltransferase-isomerase</fullName>
    </submittedName>
</protein>
<keyword evidence="6" id="KW-1185">Reference proteome</keyword>
<evidence type="ECO:0000256" key="2">
    <source>
        <dbReference type="ARBA" id="ARBA00022679"/>
    </source>
</evidence>
<dbReference type="GO" id="GO:0051075">
    <property type="term" value="F:S-adenosylmethionine:tRNA ribosyltransferase-isomerase activity"/>
    <property type="evidence" value="ECO:0007669"/>
    <property type="project" value="TreeGrafter"/>
</dbReference>
<dbReference type="OrthoDB" id="9783887at2"/>
<name>A0A2N7X677_9BURK</name>
<keyword evidence="2 5" id="KW-0808">Transferase</keyword>
<dbReference type="InterPro" id="IPR036100">
    <property type="entry name" value="QueA_sf"/>
</dbReference>
<evidence type="ECO:0000313" key="6">
    <source>
        <dbReference type="Proteomes" id="UP000235777"/>
    </source>
</evidence>
<comment type="caution">
    <text evidence="5">The sequence shown here is derived from an EMBL/GenBank/DDBJ whole genome shotgun (WGS) entry which is preliminary data.</text>
</comment>
<gene>
    <name evidence="5" type="ORF">C0Z20_08055</name>
</gene>
<keyword evidence="5" id="KW-0413">Isomerase</keyword>
<dbReference type="Proteomes" id="UP000235777">
    <property type="component" value="Unassembled WGS sequence"/>
</dbReference>
<dbReference type="InterPro" id="IPR042119">
    <property type="entry name" value="QueA_dom2"/>
</dbReference>
<dbReference type="AlphaFoldDB" id="A0A2N7X677"/>
<dbReference type="PANTHER" id="PTHR30307">
    <property type="entry name" value="S-ADENOSYLMETHIONINE:TRNA RIBOSYLTRANSFERASE-ISOMERASE"/>
    <property type="match status" value="1"/>
</dbReference>
<keyword evidence="3" id="KW-0949">S-adenosyl-L-methionine</keyword>